<dbReference type="STRING" id="477974.Daud_2009"/>
<proteinExistence type="predicted"/>
<dbReference type="eggNOG" id="ENOG5033GJ4">
    <property type="taxonomic scope" value="Bacteria"/>
</dbReference>
<evidence type="ECO:0000313" key="1">
    <source>
        <dbReference type="EMBL" id="ACA60500.1"/>
    </source>
</evidence>
<sequence length="65" mass="7143">MRKEYRFEEPGPEVLETVRSAAPEGSISCTLARKLARDLGVPPQVIGRAADLLKIKVINCELGCF</sequence>
<name>B1I663_DESAP</name>
<organism evidence="1 2">
    <name type="scientific">Desulforudis audaxviator (strain MP104C)</name>
    <dbReference type="NCBI Taxonomy" id="477974"/>
    <lineage>
        <taxon>Bacteria</taxon>
        <taxon>Bacillati</taxon>
        <taxon>Bacillota</taxon>
        <taxon>Clostridia</taxon>
        <taxon>Thermoanaerobacterales</taxon>
        <taxon>Candidatus Desulforudaceae</taxon>
        <taxon>Candidatus Desulforudis</taxon>
    </lineage>
</organism>
<protein>
    <submittedName>
        <fullName evidence="1">Uncharacterized protein</fullName>
    </submittedName>
</protein>
<dbReference type="KEGG" id="dau:Daud_2009"/>
<dbReference type="AlphaFoldDB" id="B1I663"/>
<evidence type="ECO:0000313" key="2">
    <source>
        <dbReference type="Proteomes" id="UP000008544"/>
    </source>
</evidence>
<gene>
    <name evidence="1" type="ordered locus">Daud_2009</name>
</gene>
<dbReference type="EMBL" id="CP000860">
    <property type="protein sequence ID" value="ACA60500.1"/>
    <property type="molecule type" value="Genomic_DNA"/>
</dbReference>
<dbReference type="OrthoDB" id="9802573at2"/>
<keyword evidence="2" id="KW-1185">Reference proteome</keyword>
<dbReference type="RefSeq" id="WP_012303075.1">
    <property type="nucleotide sequence ID" value="NC_010424.1"/>
</dbReference>
<dbReference type="Proteomes" id="UP000008544">
    <property type="component" value="Chromosome"/>
</dbReference>
<dbReference type="HOGENOM" id="CLU_198707_1_0_9"/>
<reference evidence="1 2" key="2">
    <citation type="journal article" date="2008" name="Science">
        <title>Environmental genomics reveals a single-species ecosystem deep within Earth.</title>
        <authorList>
            <person name="Chivian D."/>
            <person name="Brodie E.L."/>
            <person name="Alm E.J."/>
            <person name="Culley D.E."/>
            <person name="Dehal P.S."/>
            <person name="Desantis T.Z."/>
            <person name="Gihring T.M."/>
            <person name="Lapidus A."/>
            <person name="Lin L.H."/>
            <person name="Lowry S.R."/>
            <person name="Moser D.P."/>
            <person name="Richardson P.M."/>
            <person name="Southam G."/>
            <person name="Wanger G."/>
            <person name="Pratt L.M."/>
            <person name="Andersen G.L."/>
            <person name="Hazen T.C."/>
            <person name="Brockman F.J."/>
            <person name="Arkin A.P."/>
            <person name="Onstott T.C."/>
        </authorList>
    </citation>
    <scope>NUCLEOTIDE SEQUENCE [LARGE SCALE GENOMIC DNA]</scope>
    <source>
        <strain evidence="1 2">MP104C</strain>
    </source>
</reference>
<accession>B1I663</accession>
<reference evidence="2" key="1">
    <citation type="submission" date="2007-10" db="EMBL/GenBank/DDBJ databases">
        <title>Complete sequence of chromosome of Desulforudis audaxviator MP104C.</title>
        <authorList>
            <person name="Copeland A."/>
            <person name="Lucas S."/>
            <person name="Lapidus A."/>
            <person name="Barry K."/>
            <person name="Glavina del Rio T."/>
            <person name="Dalin E."/>
            <person name="Tice H."/>
            <person name="Bruce D."/>
            <person name="Pitluck S."/>
            <person name="Lowry S.R."/>
            <person name="Larimer F."/>
            <person name="Land M.L."/>
            <person name="Hauser L."/>
            <person name="Kyrpides N."/>
            <person name="Ivanova N.N."/>
            <person name="Richardson P."/>
        </authorList>
    </citation>
    <scope>NUCLEOTIDE SEQUENCE [LARGE SCALE GENOMIC DNA]</scope>
    <source>
        <strain evidence="2">MP104C</strain>
    </source>
</reference>